<dbReference type="SUPFAM" id="SSF160991">
    <property type="entry name" value="CV3147-like"/>
    <property type="match status" value="1"/>
</dbReference>
<sequence length="1009" mass="107220">MSSSFLRLGIDCLGTNTDAVLLDANHAKQDEGVVKWTKVPTTAGLSSVKNAIKEVTKDKPEFISQIRCVTIGTTYFLNALVERDASKLQKVAVIRLASCNFTRNTPPFVDFPTELRDVILGHTGFVEGGLNVDGTVIGTPSKEGVLKECNIIRSKDIRNIVIVGTFSPIDVEHKQEEVVRDWILEELGDVNVVCSAHIGRLGLLERENAAILNASMLNMSSIFSKSLENALATTGLKKTPLFVSCNDGTMISVEEATQRPVAIIASGPPNSLIGASSLIKLGGDRIHHDQAEAMMVIDIGGSTSDAGMVLNNGYPRQGSAYSEIANVRVNFPMPDVQSIGLGGGSIIKTESVRGSVVAVQVGPTSLGHEFSKRALCFGGNIMTASDIAIAAGDMPNFGDTPVNIDSSIIKSAKAIMQLGLENLVDSIKTKATPLPVALVGGAAALCQSPLRGTSKVLHHEYASVANAIGAARAKLSTTVDKIVPIENGRSSGEDEKILESIISEANRTCVKKGASRDSVKIIFQELVALPYIANKVRAYVQVVGELDRSTPKATDIGVQIPSTTTFAGSNVTATNSSPSTDWTFINTPSQSNHPTTIDLKEPSAIDAYKPKITNGTWHISPTDLSFLSTGTYILGCGGGGSPYLTTLEAHSCLQRGESLRITDISAVPSNSLLLPVVCLGSPIIGIERPGGNLSQDALTNMLAHLDKKSFSAIICVEVGGANGMMNLIVGSSHNVPIIDGDLMGRAFPSFEKITPYVFSSGDINELLPVSMSSGDGTDFIMTHAKDLKMVDRTLRALLVEMGCAAGMVQRPMSGKEMAETGVLRSHSLAWRLGRAVARCKASQSIGEVGSAVVNEFGGEGAAREIFGGKIVGSEERIVGGQSYGEVRIRGSQISKQHREGTEKEDEVLRVVFNNENLIAELQSSSNKPKILATVPSLIIILDALTGTALGVPEYRFGLKVLVLVAAPSPIWTSERGLEIAGPKAFGFDDIDYIPVGKWREPKSVIEEFS</sequence>
<dbReference type="InterPro" id="IPR010318">
    <property type="entry name" value="S-Me-THD_N"/>
</dbReference>
<keyword evidence="6" id="KW-1185">Reference proteome</keyword>
<protein>
    <submittedName>
        <fullName evidence="5">Actin-like ATPase</fullName>
    </submittedName>
</protein>
<dbReference type="PANTHER" id="PTHR11365:SF10">
    <property type="entry name" value="HYDANTOINASE_OXOPROLINASE"/>
    <property type="match status" value="1"/>
</dbReference>
<dbReference type="InterPro" id="IPR008040">
    <property type="entry name" value="Hydant_A_N"/>
</dbReference>
<feature type="domain" description="Hydantoinase A/oxoprolinase" evidence="1">
    <location>
        <begin position="206"/>
        <end position="394"/>
    </location>
</feature>
<name>S3D4J3_GLAL2</name>
<dbReference type="Gene3D" id="3.40.1610.10">
    <property type="entry name" value="CV3147-like domain"/>
    <property type="match status" value="1"/>
</dbReference>
<organism evidence="5 6">
    <name type="scientific">Glarea lozoyensis (strain ATCC 20868 / MF5171)</name>
    <dbReference type="NCBI Taxonomy" id="1116229"/>
    <lineage>
        <taxon>Eukaryota</taxon>
        <taxon>Fungi</taxon>
        <taxon>Dikarya</taxon>
        <taxon>Ascomycota</taxon>
        <taxon>Pezizomycotina</taxon>
        <taxon>Leotiomycetes</taxon>
        <taxon>Helotiales</taxon>
        <taxon>Helotiaceae</taxon>
        <taxon>Glarea</taxon>
    </lineage>
</organism>
<dbReference type="Pfam" id="PF01968">
    <property type="entry name" value="Hydantoinase_A"/>
    <property type="match status" value="1"/>
</dbReference>
<evidence type="ECO:0000259" key="3">
    <source>
        <dbReference type="Pfam" id="PF06032"/>
    </source>
</evidence>
<dbReference type="HOGENOM" id="CLU_007154_0_0_1"/>
<accession>S3D4J3</accession>
<dbReference type="InterPro" id="IPR043129">
    <property type="entry name" value="ATPase_NBD"/>
</dbReference>
<evidence type="ECO:0000313" key="6">
    <source>
        <dbReference type="Proteomes" id="UP000016922"/>
    </source>
</evidence>
<feature type="domain" description="S-Me-THD-like C-terminal" evidence="4">
    <location>
        <begin position="788"/>
        <end position="995"/>
    </location>
</feature>
<dbReference type="InterPro" id="IPR045079">
    <property type="entry name" value="Oxoprolinase-like"/>
</dbReference>
<dbReference type="AlphaFoldDB" id="S3D4J3"/>
<dbReference type="Pfam" id="PF05378">
    <property type="entry name" value="Hydant_A_N"/>
    <property type="match status" value="1"/>
</dbReference>
<gene>
    <name evidence="5" type="ORF">GLAREA_06369</name>
</gene>
<dbReference type="Pfam" id="PF20906">
    <property type="entry name" value="S-Me-THD_C"/>
    <property type="match status" value="1"/>
</dbReference>
<dbReference type="KEGG" id="glz:GLAREA_06369"/>
<dbReference type="eggNOG" id="ENOG502QQBE">
    <property type="taxonomic scope" value="Eukaryota"/>
</dbReference>
<feature type="domain" description="Hydantoinase/oxoprolinase N-terminal" evidence="2">
    <location>
        <begin position="7"/>
        <end position="185"/>
    </location>
</feature>
<feature type="domain" description="S-Me-THD N-terminal" evidence="3">
    <location>
        <begin position="622"/>
        <end position="782"/>
    </location>
</feature>
<dbReference type="FunFam" id="3.40.1610.10:FF:000001">
    <property type="entry name" value="Hydantoinase, putative"/>
    <property type="match status" value="1"/>
</dbReference>
<evidence type="ECO:0000313" key="5">
    <source>
        <dbReference type="EMBL" id="EPE33357.1"/>
    </source>
</evidence>
<dbReference type="PANTHER" id="PTHR11365">
    <property type="entry name" value="5-OXOPROLINASE RELATED"/>
    <property type="match status" value="1"/>
</dbReference>
<dbReference type="RefSeq" id="XP_008079974.1">
    <property type="nucleotide sequence ID" value="XM_008081783.1"/>
</dbReference>
<reference evidence="5 6" key="1">
    <citation type="journal article" date="2013" name="BMC Genomics">
        <title>Genomics-driven discovery of the pneumocandin biosynthetic gene cluster in the fungus Glarea lozoyensis.</title>
        <authorList>
            <person name="Chen L."/>
            <person name="Yue Q."/>
            <person name="Zhang X."/>
            <person name="Xiang M."/>
            <person name="Wang C."/>
            <person name="Li S."/>
            <person name="Che Y."/>
            <person name="Ortiz-Lopez F.J."/>
            <person name="Bills G.F."/>
            <person name="Liu X."/>
            <person name="An Z."/>
        </authorList>
    </citation>
    <scope>NUCLEOTIDE SEQUENCE [LARGE SCALE GENOMIC DNA]</scope>
    <source>
        <strain evidence="6">ATCC 20868 / MF5171</strain>
    </source>
</reference>
<dbReference type="InterPro" id="IPR048350">
    <property type="entry name" value="S-Me-THD-like_C"/>
</dbReference>
<dbReference type="SUPFAM" id="SSF53067">
    <property type="entry name" value="Actin-like ATPase domain"/>
    <property type="match status" value="1"/>
</dbReference>
<dbReference type="InterPro" id="IPR002821">
    <property type="entry name" value="Hydantoinase_A"/>
</dbReference>
<dbReference type="Gene3D" id="2.40.390.10">
    <property type="entry name" value="CV3147-like"/>
    <property type="match status" value="1"/>
</dbReference>
<proteinExistence type="predicted"/>
<evidence type="ECO:0000259" key="4">
    <source>
        <dbReference type="Pfam" id="PF20906"/>
    </source>
</evidence>
<dbReference type="InterPro" id="IPR024071">
    <property type="entry name" value="S-Me-THD_C_sf"/>
</dbReference>
<dbReference type="GO" id="GO:0016787">
    <property type="term" value="F:hydrolase activity"/>
    <property type="evidence" value="ECO:0007669"/>
    <property type="project" value="InterPro"/>
</dbReference>
<dbReference type="GeneID" id="19465423"/>
<dbReference type="EMBL" id="KE145358">
    <property type="protein sequence ID" value="EPE33357.1"/>
    <property type="molecule type" value="Genomic_DNA"/>
</dbReference>
<dbReference type="OrthoDB" id="5404895at2759"/>
<evidence type="ECO:0000259" key="2">
    <source>
        <dbReference type="Pfam" id="PF05378"/>
    </source>
</evidence>
<dbReference type="OMA" id="GCNIDGT"/>
<evidence type="ECO:0000259" key="1">
    <source>
        <dbReference type="Pfam" id="PF01968"/>
    </source>
</evidence>
<dbReference type="Proteomes" id="UP000016922">
    <property type="component" value="Unassembled WGS sequence"/>
</dbReference>
<dbReference type="InterPro" id="IPR027479">
    <property type="entry name" value="S-Me-THD_N_sf"/>
</dbReference>
<dbReference type="Pfam" id="PF06032">
    <property type="entry name" value="S-Me-THD_N"/>
    <property type="match status" value="1"/>
</dbReference>